<organism evidence="1">
    <name type="scientific">Arion vulgaris</name>
    <dbReference type="NCBI Taxonomy" id="1028688"/>
    <lineage>
        <taxon>Eukaryota</taxon>
        <taxon>Metazoa</taxon>
        <taxon>Spiralia</taxon>
        <taxon>Lophotrochozoa</taxon>
        <taxon>Mollusca</taxon>
        <taxon>Gastropoda</taxon>
        <taxon>Heterobranchia</taxon>
        <taxon>Euthyneura</taxon>
        <taxon>Panpulmonata</taxon>
        <taxon>Eupulmonata</taxon>
        <taxon>Stylommatophora</taxon>
        <taxon>Helicina</taxon>
        <taxon>Arionoidea</taxon>
        <taxon>Arionidae</taxon>
        <taxon>Arion</taxon>
    </lineage>
</organism>
<dbReference type="EMBL" id="HACG01007550">
    <property type="protein sequence ID" value="CEK54415.1"/>
    <property type="molecule type" value="Transcribed_RNA"/>
</dbReference>
<accession>A0A0B6YFY0</accession>
<proteinExistence type="predicted"/>
<reference evidence="1" key="1">
    <citation type="submission" date="2014-12" db="EMBL/GenBank/DDBJ databases">
        <title>Insight into the proteome of Arion vulgaris.</title>
        <authorList>
            <person name="Aradska J."/>
            <person name="Bulat T."/>
            <person name="Smidak R."/>
            <person name="Sarate P."/>
            <person name="Gangsoo J."/>
            <person name="Sialana F."/>
            <person name="Bilban M."/>
            <person name="Lubec G."/>
        </authorList>
    </citation>
    <scope>NUCLEOTIDE SEQUENCE</scope>
    <source>
        <tissue evidence="1">Skin</tissue>
    </source>
</reference>
<feature type="non-terminal residue" evidence="1">
    <location>
        <position position="1"/>
    </location>
</feature>
<protein>
    <submittedName>
        <fullName evidence="1">Uncharacterized protein</fullName>
    </submittedName>
</protein>
<gene>
    <name evidence="1" type="primary">ORF22733</name>
</gene>
<feature type="non-terminal residue" evidence="1">
    <location>
        <position position="117"/>
    </location>
</feature>
<dbReference type="AlphaFoldDB" id="A0A0B6YFY0"/>
<name>A0A0B6YFY0_9EUPU</name>
<evidence type="ECO:0000313" key="1">
    <source>
        <dbReference type="EMBL" id="CEK54415.1"/>
    </source>
</evidence>
<sequence length="117" mass="12535">DIGATCADSVEKLCHRNTPENIDVISAENASKTMVTANDASKTMVTANDASNLTGQTSCIVPKIENDIKQEDLELLHLDETKRNVLNLNPKLNSVNGIKKAVNETASTVVASSKKPE</sequence>